<organism evidence="4 5">
    <name type="scientific">Forsythia ovata</name>
    <dbReference type="NCBI Taxonomy" id="205694"/>
    <lineage>
        <taxon>Eukaryota</taxon>
        <taxon>Viridiplantae</taxon>
        <taxon>Streptophyta</taxon>
        <taxon>Embryophyta</taxon>
        <taxon>Tracheophyta</taxon>
        <taxon>Spermatophyta</taxon>
        <taxon>Magnoliopsida</taxon>
        <taxon>eudicotyledons</taxon>
        <taxon>Gunneridae</taxon>
        <taxon>Pentapetalae</taxon>
        <taxon>asterids</taxon>
        <taxon>lamiids</taxon>
        <taxon>Lamiales</taxon>
        <taxon>Oleaceae</taxon>
        <taxon>Forsythieae</taxon>
        <taxon>Forsythia</taxon>
    </lineage>
</organism>
<reference evidence="5" key="1">
    <citation type="submission" date="2024-07" db="EMBL/GenBank/DDBJ databases">
        <title>Two chromosome-level genome assemblies of Korean endemic species Abeliophyllum distichum and Forsythia ovata (Oleaceae).</title>
        <authorList>
            <person name="Jang H."/>
        </authorList>
    </citation>
    <scope>NUCLEOTIDE SEQUENCE [LARGE SCALE GENOMIC DNA]</scope>
</reference>
<evidence type="ECO:0000259" key="2">
    <source>
        <dbReference type="Pfam" id="PF01408"/>
    </source>
</evidence>
<evidence type="ECO:0000313" key="4">
    <source>
        <dbReference type="EMBL" id="KAL2489307.1"/>
    </source>
</evidence>
<proteinExistence type="inferred from homology"/>
<dbReference type="Pfam" id="PF22725">
    <property type="entry name" value="GFO_IDH_MocA_C3"/>
    <property type="match status" value="1"/>
</dbReference>
<feature type="domain" description="GFO/IDH/MocA-like oxidoreductase" evidence="3">
    <location>
        <begin position="146"/>
        <end position="259"/>
    </location>
</feature>
<feature type="domain" description="Gfo/Idh/MocA-like oxidoreductase N-terminal" evidence="2">
    <location>
        <begin position="6"/>
        <end position="125"/>
    </location>
</feature>
<gene>
    <name evidence="4" type="ORF">Fot_42599</name>
</gene>
<dbReference type="InterPro" id="IPR036291">
    <property type="entry name" value="NAD(P)-bd_dom_sf"/>
</dbReference>
<evidence type="ECO:0000256" key="1">
    <source>
        <dbReference type="ARBA" id="ARBA00010928"/>
    </source>
</evidence>
<dbReference type="EMBL" id="JBFOLJ010000012">
    <property type="protein sequence ID" value="KAL2489307.1"/>
    <property type="molecule type" value="Genomic_DNA"/>
</dbReference>
<dbReference type="SUPFAM" id="SSF55347">
    <property type="entry name" value="Glyceraldehyde-3-phosphate dehydrogenase-like, C-terminal domain"/>
    <property type="match status" value="1"/>
</dbReference>
<dbReference type="SUPFAM" id="SSF51735">
    <property type="entry name" value="NAD(P)-binding Rossmann-fold domains"/>
    <property type="match status" value="1"/>
</dbReference>
<protein>
    <submittedName>
        <fullName evidence="4">Oxidoreductase</fullName>
    </submittedName>
</protein>
<sequence length="463" mass="51901">MARQPIKFGILGCADIARKFSRAITLSPNSTLYAVGSRSLEKAAKFAKENGFPESAKVYGSYEAVLDDPDVDVVYLPLPTSLHVKWAVLAAQKKKHLLLEKPVALNVKELDLILEACESSGVQFMDATMWMHHPRTAAMKDFLSNSELFGELKSVNSCFTFAANQDFLENDIRVRPDLDAHGALGDTGWYCIRSILWASNFELPKTVLALRSPVFNKAGVILACSASLYWEDGKVATFHCSFLANLTMDVTVVGTNGTLHLHDFVIPFEENKASFSVATKSGFTELVTGWEPKPSEHHVTTDLPQEALLVREFSRLVGSIKFDGSKPEIKWPTLSRKTQQVLDAVKLSIERGFETVERLIGRYKNDILVKPYRLVAKVKCLIKFRNFIDNFELLQHTLTIVFPHITLDLEVQSTGLPKGEIGWNPSTWTTFATMGGFMHFSLKTAITRRGRKRSFRSRRASHN</sequence>
<evidence type="ECO:0000259" key="3">
    <source>
        <dbReference type="Pfam" id="PF22725"/>
    </source>
</evidence>
<comment type="similarity">
    <text evidence="1">Belongs to the Gfo/Idh/MocA family.</text>
</comment>
<accession>A0ABD1RN65</accession>
<dbReference type="InterPro" id="IPR055170">
    <property type="entry name" value="GFO_IDH_MocA-like_dom"/>
</dbReference>
<dbReference type="PANTHER" id="PTHR46368:SF19">
    <property type="entry name" value="GFO_IDH_MOCA-LIKE OXIDOREDUCTASE N-TERMINAL DOMAIN-CONTAINING PROTEIN"/>
    <property type="match status" value="1"/>
</dbReference>
<dbReference type="AlphaFoldDB" id="A0ABD1RN65"/>
<dbReference type="Proteomes" id="UP001604277">
    <property type="component" value="Unassembled WGS sequence"/>
</dbReference>
<keyword evidence="5" id="KW-1185">Reference proteome</keyword>
<dbReference type="Gene3D" id="3.30.360.10">
    <property type="entry name" value="Dihydrodipicolinate Reductase, domain 2"/>
    <property type="match status" value="1"/>
</dbReference>
<evidence type="ECO:0000313" key="5">
    <source>
        <dbReference type="Proteomes" id="UP001604277"/>
    </source>
</evidence>
<dbReference type="Gene3D" id="3.40.50.720">
    <property type="entry name" value="NAD(P)-binding Rossmann-like Domain"/>
    <property type="match status" value="1"/>
</dbReference>
<dbReference type="Pfam" id="PF01408">
    <property type="entry name" value="GFO_IDH_MocA"/>
    <property type="match status" value="1"/>
</dbReference>
<name>A0ABD1RN65_9LAMI</name>
<dbReference type="PANTHER" id="PTHR46368">
    <property type="match status" value="1"/>
</dbReference>
<dbReference type="InterPro" id="IPR000683">
    <property type="entry name" value="Gfo/Idh/MocA-like_OxRdtase_N"/>
</dbReference>
<comment type="caution">
    <text evidence="4">The sequence shown here is derived from an EMBL/GenBank/DDBJ whole genome shotgun (WGS) entry which is preliminary data.</text>
</comment>